<keyword evidence="1" id="KW-0175">Coiled coil</keyword>
<dbReference type="AlphaFoldDB" id="A0A8X6MYT8"/>
<keyword evidence="3" id="KW-1185">Reference proteome</keyword>
<sequence length="116" mass="13402">MLVVGAVIVSSSAVAGIGSAVTRSKYDEIMSELKDQNKEMSDLIKANVEEKAKLEKEKMELMKSSEERKKELVDLMKKMAQTEEEAEEKYQVLISRMEQEKKELKEKFEKDKKRIN</sequence>
<feature type="coiled-coil region" evidence="1">
    <location>
        <begin position="26"/>
        <end position="114"/>
    </location>
</feature>
<proteinExistence type="predicted"/>
<evidence type="ECO:0000313" key="2">
    <source>
        <dbReference type="EMBL" id="GFS84711.1"/>
    </source>
</evidence>
<reference evidence="2" key="1">
    <citation type="submission" date="2020-08" db="EMBL/GenBank/DDBJ databases">
        <title>Multicomponent nature underlies the extraordinary mechanical properties of spider dragline silk.</title>
        <authorList>
            <person name="Kono N."/>
            <person name="Nakamura H."/>
            <person name="Mori M."/>
            <person name="Yoshida Y."/>
            <person name="Ohtoshi R."/>
            <person name="Malay A.D."/>
            <person name="Moran D.A.P."/>
            <person name="Tomita M."/>
            <person name="Numata K."/>
            <person name="Arakawa K."/>
        </authorList>
    </citation>
    <scope>NUCLEOTIDE SEQUENCE</scope>
</reference>
<dbReference type="EMBL" id="BMAW01098403">
    <property type="protein sequence ID" value="GFS84711.1"/>
    <property type="molecule type" value="Genomic_DNA"/>
</dbReference>
<gene>
    <name evidence="2" type="ORF">NPIL_595161</name>
</gene>
<evidence type="ECO:0000256" key="1">
    <source>
        <dbReference type="SAM" id="Coils"/>
    </source>
</evidence>
<accession>A0A8X6MYT8</accession>
<protein>
    <submittedName>
        <fullName evidence="2">Uncharacterized protein</fullName>
    </submittedName>
</protein>
<dbReference type="Proteomes" id="UP000887013">
    <property type="component" value="Unassembled WGS sequence"/>
</dbReference>
<evidence type="ECO:0000313" key="3">
    <source>
        <dbReference type="Proteomes" id="UP000887013"/>
    </source>
</evidence>
<name>A0A8X6MYT8_NEPPI</name>
<organism evidence="2 3">
    <name type="scientific">Nephila pilipes</name>
    <name type="common">Giant wood spider</name>
    <name type="synonym">Nephila maculata</name>
    <dbReference type="NCBI Taxonomy" id="299642"/>
    <lineage>
        <taxon>Eukaryota</taxon>
        <taxon>Metazoa</taxon>
        <taxon>Ecdysozoa</taxon>
        <taxon>Arthropoda</taxon>
        <taxon>Chelicerata</taxon>
        <taxon>Arachnida</taxon>
        <taxon>Araneae</taxon>
        <taxon>Araneomorphae</taxon>
        <taxon>Entelegynae</taxon>
        <taxon>Araneoidea</taxon>
        <taxon>Nephilidae</taxon>
        <taxon>Nephila</taxon>
    </lineage>
</organism>
<comment type="caution">
    <text evidence="2">The sequence shown here is derived from an EMBL/GenBank/DDBJ whole genome shotgun (WGS) entry which is preliminary data.</text>
</comment>